<dbReference type="Proteomes" id="UP000290365">
    <property type="component" value="Chromosome"/>
</dbReference>
<dbReference type="KEGG" id="kbs:EPA93_15225"/>
<organism evidence="1 2">
    <name type="scientific">Ktedonosporobacter rubrisoli</name>
    <dbReference type="NCBI Taxonomy" id="2509675"/>
    <lineage>
        <taxon>Bacteria</taxon>
        <taxon>Bacillati</taxon>
        <taxon>Chloroflexota</taxon>
        <taxon>Ktedonobacteria</taxon>
        <taxon>Ktedonobacterales</taxon>
        <taxon>Ktedonosporobacteraceae</taxon>
        <taxon>Ktedonosporobacter</taxon>
    </lineage>
</organism>
<name>A0A4P6JQ28_KTERU</name>
<keyword evidence="2" id="KW-1185">Reference proteome</keyword>
<reference evidence="1 2" key="1">
    <citation type="submission" date="2019-01" db="EMBL/GenBank/DDBJ databases">
        <title>Ktedonosporobacter rubrisoli SCAWS-G2.</title>
        <authorList>
            <person name="Huang Y."/>
            <person name="Yan B."/>
        </authorList>
    </citation>
    <scope>NUCLEOTIDE SEQUENCE [LARGE SCALE GENOMIC DNA]</scope>
    <source>
        <strain evidence="1 2">SCAWS-G2</strain>
    </source>
</reference>
<sequence>MRERSGYGLLHELRLHAPKWRLDFATAEARSLVAADELPKRATVAHLGTSGQAPSRDLGQCQQEAIGTLALLRSNEGAHHPLLPERRFICL</sequence>
<accession>A0A4P6JQ28</accession>
<dbReference type="RefSeq" id="WP_129888333.1">
    <property type="nucleotide sequence ID" value="NZ_CP035758.1"/>
</dbReference>
<evidence type="ECO:0000313" key="2">
    <source>
        <dbReference type="Proteomes" id="UP000290365"/>
    </source>
</evidence>
<dbReference type="EMBL" id="CP035758">
    <property type="protein sequence ID" value="QBD77270.1"/>
    <property type="molecule type" value="Genomic_DNA"/>
</dbReference>
<gene>
    <name evidence="1" type="ORF">EPA93_15225</name>
</gene>
<proteinExistence type="predicted"/>
<evidence type="ECO:0000313" key="1">
    <source>
        <dbReference type="EMBL" id="QBD77270.1"/>
    </source>
</evidence>
<protein>
    <submittedName>
        <fullName evidence="1">Uncharacterized protein</fullName>
    </submittedName>
</protein>
<dbReference type="AlphaFoldDB" id="A0A4P6JQ28"/>